<dbReference type="Gene3D" id="3.30.1330.70">
    <property type="entry name" value="Holliday junction resolvase RusA"/>
    <property type="match status" value="1"/>
</dbReference>
<protein>
    <submittedName>
        <fullName evidence="1">RusA family crossover junction endodeoxyribonuclease</fullName>
    </submittedName>
</protein>
<sequence>MAQGRPRFTGQYKNGVNRKHQKAYDTKKSKVYKNHILILTKFQYHGEVLEGPIKINATFYRLIPKSISQVKKDKMMSGKIMPCVKPDLDNYFKAVTDAINGVVFRDDKQIVEVHMFKKYSDSPRTELEIEEVIGE</sequence>
<dbReference type="EMBL" id="JAWMWG010000006">
    <property type="protein sequence ID" value="MEJ6349044.1"/>
    <property type="molecule type" value="Genomic_DNA"/>
</dbReference>
<dbReference type="RefSeq" id="WP_339970633.1">
    <property type="nucleotide sequence ID" value="NZ_JAWMWG010000006.1"/>
</dbReference>
<dbReference type="Pfam" id="PF05866">
    <property type="entry name" value="RusA"/>
    <property type="match status" value="1"/>
</dbReference>
<keyword evidence="2" id="KW-1185">Reference proteome</keyword>
<name>A0ABU8SI77_9LACO</name>
<evidence type="ECO:0000313" key="2">
    <source>
        <dbReference type="Proteomes" id="UP001377804"/>
    </source>
</evidence>
<dbReference type="SUPFAM" id="SSF103084">
    <property type="entry name" value="Holliday junction resolvase RusA"/>
    <property type="match status" value="1"/>
</dbReference>
<comment type="caution">
    <text evidence="1">The sequence shown here is derived from an EMBL/GenBank/DDBJ whole genome shotgun (WGS) entry which is preliminary data.</text>
</comment>
<proteinExistence type="predicted"/>
<dbReference type="InterPro" id="IPR036614">
    <property type="entry name" value="RusA-like_sf"/>
</dbReference>
<gene>
    <name evidence="1" type="ORF">R4Y45_07395</name>
</gene>
<organism evidence="1 2">
    <name type="scientific">Holzapfeliella saturejae</name>
    <dbReference type="NCBI Taxonomy" id="3082953"/>
    <lineage>
        <taxon>Bacteria</taxon>
        <taxon>Bacillati</taxon>
        <taxon>Bacillota</taxon>
        <taxon>Bacilli</taxon>
        <taxon>Lactobacillales</taxon>
        <taxon>Lactobacillaceae</taxon>
        <taxon>Holzapfeliella</taxon>
    </lineage>
</organism>
<dbReference type="Proteomes" id="UP001377804">
    <property type="component" value="Unassembled WGS sequence"/>
</dbReference>
<accession>A0ABU8SI77</accession>
<dbReference type="InterPro" id="IPR008822">
    <property type="entry name" value="Endonuclease_RusA-like"/>
</dbReference>
<reference evidence="1 2" key="1">
    <citation type="submission" date="2023-10" db="EMBL/GenBank/DDBJ databases">
        <title>Holzapfeliella saturejae sp. nov. isolated from Satureja montana flowers.</title>
        <authorList>
            <person name="Alcantara C."/>
            <person name="Zuniga M."/>
            <person name="Landete J.M."/>
            <person name="Monedero V."/>
        </authorList>
    </citation>
    <scope>NUCLEOTIDE SEQUENCE [LARGE SCALE GENOMIC DNA]</scope>
    <source>
        <strain evidence="1 2">He02</strain>
    </source>
</reference>
<evidence type="ECO:0000313" key="1">
    <source>
        <dbReference type="EMBL" id="MEJ6349044.1"/>
    </source>
</evidence>